<reference evidence="1" key="1">
    <citation type="submission" date="2014-11" db="EMBL/GenBank/DDBJ databases">
        <authorList>
            <person name="Amaro Gonzalez C."/>
        </authorList>
    </citation>
    <scope>NUCLEOTIDE SEQUENCE</scope>
</reference>
<dbReference type="EMBL" id="GBXM01089792">
    <property type="protein sequence ID" value="JAH18785.1"/>
    <property type="molecule type" value="Transcribed_RNA"/>
</dbReference>
<proteinExistence type="predicted"/>
<organism evidence="1">
    <name type="scientific">Anguilla anguilla</name>
    <name type="common">European freshwater eel</name>
    <name type="synonym">Muraena anguilla</name>
    <dbReference type="NCBI Taxonomy" id="7936"/>
    <lineage>
        <taxon>Eukaryota</taxon>
        <taxon>Metazoa</taxon>
        <taxon>Chordata</taxon>
        <taxon>Craniata</taxon>
        <taxon>Vertebrata</taxon>
        <taxon>Euteleostomi</taxon>
        <taxon>Actinopterygii</taxon>
        <taxon>Neopterygii</taxon>
        <taxon>Teleostei</taxon>
        <taxon>Anguilliformes</taxon>
        <taxon>Anguillidae</taxon>
        <taxon>Anguilla</taxon>
    </lineage>
</organism>
<protein>
    <submittedName>
        <fullName evidence="1">Uncharacterized protein</fullName>
    </submittedName>
</protein>
<dbReference type="AlphaFoldDB" id="A0A0E9QRB3"/>
<sequence>MYWHSSLSGCHLIKKQILTPSIKVHLHLR</sequence>
<name>A0A0E9QRB3_ANGAN</name>
<evidence type="ECO:0000313" key="1">
    <source>
        <dbReference type="EMBL" id="JAH18785.1"/>
    </source>
</evidence>
<accession>A0A0E9QRB3</accession>
<reference evidence="1" key="2">
    <citation type="journal article" date="2015" name="Fish Shellfish Immunol.">
        <title>Early steps in the European eel (Anguilla anguilla)-Vibrio vulnificus interaction in the gills: Role of the RtxA13 toxin.</title>
        <authorList>
            <person name="Callol A."/>
            <person name="Pajuelo D."/>
            <person name="Ebbesson L."/>
            <person name="Teles M."/>
            <person name="MacKenzie S."/>
            <person name="Amaro C."/>
        </authorList>
    </citation>
    <scope>NUCLEOTIDE SEQUENCE</scope>
</reference>